<proteinExistence type="predicted"/>
<evidence type="ECO:0000313" key="2">
    <source>
        <dbReference type="EMBL" id="AGR61593.1"/>
    </source>
</evidence>
<organism evidence="2 3">
    <name type="scientific">Salmonella bongori N268-08</name>
    <dbReference type="NCBI Taxonomy" id="1197719"/>
    <lineage>
        <taxon>Bacteria</taxon>
        <taxon>Pseudomonadati</taxon>
        <taxon>Pseudomonadota</taxon>
        <taxon>Gammaproteobacteria</taxon>
        <taxon>Enterobacterales</taxon>
        <taxon>Enterobacteriaceae</taxon>
        <taxon>Salmonella</taxon>
    </lineage>
</organism>
<dbReference type="PATRIC" id="fig|1197719.3.peg.4404"/>
<protein>
    <submittedName>
        <fullName evidence="2">Uncharacterized protein</fullName>
    </submittedName>
</protein>
<dbReference type="EMBL" id="CP006608">
    <property type="protein sequence ID" value="AGR61593.1"/>
    <property type="molecule type" value="Genomic_DNA"/>
</dbReference>
<dbReference type="AlphaFoldDB" id="S5N3I3"/>
<dbReference type="KEGG" id="sbz:A464_4411"/>
<keyword evidence="1" id="KW-0472">Membrane</keyword>
<reference evidence="2 3" key="1">
    <citation type="submission" date="2013-07" db="EMBL/GenBank/DDBJ databases">
        <title>Genome sequence of Salmonella bongori N268-08 - a rare clinical isolate.</title>
        <authorList>
            <person name="Marti R."/>
            <person name="Hagens S."/>
            <person name="Loessner M.J."/>
            <person name="Klumpp J."/>
        </authorList>
    </citation>
    <scope>NUCLEOTIDE SEQUENCE [LARGE SCALE GENOMIC DNA]</scope>
    <source>
        <strain evidence="2 3">N268-08</strain>
    </source>
</reference>
<sequence length="38" mass="4489">MRLLLATVKSIVSPILMPYRVLLFVIAIFHYLAFIRRL</sequence>
<dbReference type="Proteomes" id="UP000015042">
    <property type="component" value="Chromosome"/>
</dbReference>
<evidence type="ECO:0000256" key="1">
    <source>
        <dbReference type="SAM" id="Phobius"/>
    </source>
</evidence>
<name>S5N3I3_SALBN</name>
<keyword evidence="1" id="KW-0812">Transmembrane</keyword>
<accession>S5N3I3</accession>
<keyword evidence="1" id="KW-1133">Transmembrane helix</keyword>
<evidence type="ECO:0000313" key="3">
    <source>
        <dbReference type="Proteomes" id="UP000015042"/>
    </source>
</evidence>
<gene>
    <name evidence="2" type="ORF">A464_4411</name>
</gene>
<dbReference type="HOGENOM" id="CLU_3332661_0_0_6"/>
<feature type="transmembrane region" description="Helical" evidence="1">
    <location>
        <begin position="15"/>
        <end position="35"/>
    </location>
</feature>